<name>A0AAE0VCA4_9TELE</name>
<dbReference type="PANTHER" id="PTHR47510">
    <property type="entry name" value="REVERSE TRANSCRIPTASE DOMAIN-CONTAINING PROTEIN"/>
    <property type="match status" value="1"/>
</dbReference>
<gene>
    <name evidence="1" type="ORF">QTP70_026223</name>
</gene>
<accession>A0AAE0VCA4</accession>
<organism evidence="1 2">
    <name type="scientific">Hemibagrus guttatus</name>
    <dbReference type="NCBI Taxonomy" id="175788"/>
    <lineage>
        <taxon>Eukaryota</taxon>
        <taxon>Metazoa</taxon>
        <taxon>Chordata</taxon>
        <taxon>Craniata</taxon>
        <taxon>Vertebrata</taxon>
        <taxon>Euteleostomi</taxon>
        <taxon>Actinopterygii</taxon>
        <taxon>Neopterygii</taxon>
        <taxon>Teleostei</taxon>
        <taxon>Ostariophysi</taxon>
        <taxon>Siluriformes</taxon>
        <taxon>Bagridae</taxon>
        <taxon>Hemibagrus</taxon>
    </lineage>
</organism>
<comment type="caution">
    <text evidence="1">The sequence shown here is derived from an EMBL/GenBank/DDBJ whole genome shotgun (WGS) entry which is preliminary data.</text>
</comment>
<sequence>MLKAELLPGEQPITLSTSEVCANLSRVNARKAAGPDGIPGWVRATLSRVNAQKAAGPDGIPGRVIRACAEQLTEVFMDIFNLSLAQSVVPTCFKSATIVPVPKHSATVTPSDFHLVTFIPIIAKCFKWLVLTHLQDCLPPTLDPHQFAYRRNWSTEDAISTAFYSALTHLDIPNTYVRMLFIDFSSAFNTVSPSKLTLKLKQLGIRMVKCEHRGASPSRMEEQDRVSQASSVVTVSSTRDKCREIRIVQ</sequence>
<evidence type="ECO:0000313" key="2">
    <source>
        <dbReference type="Proteomes" id="UP001274896"/>
    </source>
</evidence>
<dbReference type="EMBL" id="JAUCMX010000003">
    <property type="protein sequence ID" value="KAK3551793.1"/>
    <property type="molecule type" value="Genomic_DNA"/>
</dbReference>
<dbReference type="SUPFAM" id="SSF56672">
    <property type="entry name" value="DNA/RNA polymerases"/>
    <property type="match status" value="1"/>
</dbReference>
<dbReference type="InterPro" id="IPR043502">
    <property type="entry name" value="DNA/RNA_pol_sf"/>
</dbReference>
<reference evidence="1" key="1">
    <citation type="submission" date="2023-06" db="EMBL/GenBank/DDBJ databases">
        <title>Male Hemibagrus guttatus genome.</title>
        <authorList>
            <person name="Bian C."/>
        </authorList>
    </citation>
    <scope>NUCLEOTIDE SEQUENCE</scope>
    <source>
        <strain evidence="1">Male_cb2023</strain>
        <tissue evidence="1">Muscle</tissue>
    </source>
</reference>
<dbReference type="Proteomes" id="UP001274896">
    <property type="component" value="Unassembled WGS sequence"/>
</dbReference>
<evidence type="ECO:0008006" key="3">
    <source>
        <dbReference type="Google" id="ProtNLM"/>
    </source>
</evidence>
<proteinExistence type="predicted"/>
<evidence type="ECO:0000313" key="1">
    <source>
        <dbReference type="EMBL" id="KAK3551793.1"/>
    </source>
</evidence>
<dbReference type="AlphaFoldDB" id="A0AAE0VCA4"/>
<keyword evidence="2" id="KW-1185">Reference proteome</keyword>
<protein>
    <recommendedName>
        <fullName evidence="3">Reverse transcriptase domain-containing protein</fullName>
    </recommendedName>
</protein>
<dbReference type="PANTHER" id="PTHR47510:SF3">
    <property type="entry name" value="ENDO_EXONUCLEASE_PHOSPHATASE DOMAIN-CONTAINING PROTEIN"/>
    <property type="match status" value="1"/>
</dbReference>